<dbReference type="Pfam" id="PF13489">
    <property type="entry name" value="Methyltransf_23"/>
    <property type="match status" value="1"/>
</dbReference>
<evidence type="ECO:0000256" key="12">
    <source>
        <dbReference type="ARBA" id="ARBA00048418"/>
    </source>
</evidence>
<dbReference type="PANTHER" id="PTHR21404">
    <property type="entry name" value="HEN1"/>
    <property type="match status" value="1"/>
</dbReference>
<keyword evidence="10" id="KW-0943">RNA-mediated gene silencing</keyword>
<dbReference type="PANTHER" id="PTHR21404:SF3">
    <property type="entry name" value="SMALL RNA 2'-O-METHYLTRANSFERASE"/>
    <property type="match status" value="1"/>
</dbReference>
<keyword evidence="6" id="KW-0949">S-adenosyl-L-methionine</keyword>
<keyword evidence="5 14" id="KW-0808">Transferase</keyword>
<dbReference type="EMBL" id="QKYT01000374">
    <property type="protein sequence ID" value="RIA86259.1"/>
    <property type="molecule type" value="Genomic_DNA"/>
</dbReference>
<name>A0A397SMX7_9GLOM</name>
<evidence type="ECO:0000256" key="11">
    <source>
        <dbReference type="ARBA" id="ARBA00035025"/>
    </source>
</evidence>
<evidence type="ECO:0000256" key="1">
    <source>
        <dbReference type="ARBA" id="ARBA00001946"/>
    </source>
</evidence>
<dbReference type="GO" id="GO:0030422">
    <property type="term" value="P:siRNA processing"/>
    <property type="evidence" value="ECO:0007669"/>
    <property type="project" value="TreeGrafter"/>
</dbReference>
<evidence type="ECO:0000256" key="8">
    <source>
        <dbReference type="ARBA" id="ARBA00022842"/>
    </source>
</evidence>
<dbReference type="Proteomes" id="UP000265703">
    <property type="component" value="Unassembled WGS sequence"/>
</dbReference>
<dbReference type="Gene3D" id="3.40.50.150">
    <property type="entry name" value="Vaccinia Virus protein VP39"/>
    <property type="match status" value="1"/>
</dbReference>
<evidence type="ECO:0000256" key="3">
    <source>
        <dbReference type="ARBA" id="ARBA00021330"/>
    </source>
</evidence>
<dbReference type="GO" id="GO:0003723">
    <property type="term" value="F:RNA binding"/>
    <property type="evidence" value="ECO:0007669"/>
    <property type="project" value="UniProtKB-KW"/>
</dbReference>
<evidence type="ECO:0000313" key="15">
    <source>
        <dbReference type="Proteomes" id="UP000265703"/>
    </source>
</evidence>
<dbReference type="GO" id="GO:0001510">
    <property type="term" value="P:RNA methylation"/>
    <property type="evidence" value="ECO:0007669"/>
    <property type="project" value="InterPro"/>
</dbReference>
<evidence type="ECO:0000256" key="5">
    <source>
        <dbReference type="ARBA" id="ARBA00022679"/>
    </source>
</evidence>
<keyword evidence="15" id="KW-1185">Reference proteome</keyword>
<evidence type="ECO:0000256" key="4">
    <source>
        <dbReference type="ARBA" id="ARBA00022603"/>
    </source>
</evidence>
<evidence type="ECO:0000313" key="14">
    <source>
        <dbReference type="EMBL" id="RIA86259.1"/>
    </source>
</evidence>
<comment type="cofactor">
    <cofactor evidence="1">
        <name>Mg(2+)</name>
        <dbReference type="ChEBI" id="CHEBI:18420"/>
    </cofactor>
</comment>
<keyword evidence="7" id="KW-0479">Metal-binding</keyword>
<dbReference type="SUPFAM" id="SSF53335">
    <property type="entry name" value="S-adenosyl-L-methionine-dependent methyltransferases"/>
    <property type="match status" value="1"/>
</dbReference>
<dbReference type="GO" id="GO:0005737">
    <property type="term" value="C:cytoplasm"/>
    <property type="evidence" value="ECO:0007669"/>
    <property type="project" value="TreeGrafter"/>
</dbReference>
<evidence type="ECO:0000256" key="2">
    <source>
        <dbReference type="ARBA" id="ARBA00009026"/>
    </source>
</evidence>
<dbReference type="OrthoDB" id="2154311at2759"/>
<keyword evidence="4 14" id="KW-0489">Methyltransferase</keyword>
<dbReference type="STRING" id="658196.A0A397SMX7"/>
<sequence>MEEDSNFVFFDPPLWRQRRSFVNEVLRKNKVTSVVDFGCGEGSLLSFLVQPFEESPITRLAGVDISHDSLEQAIENCRPWDHDREFLRLTPLTIDIYQGSIDVADKRFLGFDALVCMEVIEHVDPPVLDKFFDIVLGTYKPKIVIITTPNVEFNVYFPQLKYGTPEAMLRIEDHRFEWTRREFQEWGNFGAEKYNYSVEYTGVGKIKDGDPAVGTVTQIAIFRDLNPSSKPLLASFGTYKHIENIVFPYYDEPDKTYEEILTVIHHYLQYLCNRIIDYKDEESKQQYEPNRIKIEEIWDIHKIRQLCKTKDKLCDVLSSSSDFTLISNEEIIVHKEYQLDDNEYEHYDYDYNYDYDGDPDYDEDSKHFHSSSNYEDEHDWLTTTTTTATTNGWPNYGNGWQNDDDKGWGDDG</sequence>
<comment type="caution">
    <text evidence="14">The sequence shown here is derived from an EMBL/GenBank/DDBJ whole genome shotgun (WGS) entry which is preliminary data.</text>
</comment>
<accession>A0A397SMX7</accession>
<comment type="similarity">
    <text evidence="2">Belongs to the methyltransferase superfamily. HEN1 family.</text>
</comment>
<dbReference type="GO" id="GO:0005634">
    <property type="term" value="C:nucleus"/>
    <property type="evidence" value="ECO:0007669"/>
    <property type="project" value="TreeGrafter"/>
</dbReference>
<gene>
    <name evidence="14" type="ORF">C1645_740976</name>
</gene>
<dbReference type="GO" id="GO:0046872">
    <property type="term" value="F:metal ion binding"/>
    <property type="evidence" value="ECO:0007669"/>
    <property type="project" value="UniProtKB-KW"/>
</dbReference>
<keyword evidence="9" id="KW-0694">RNA-binding</keyword>
<evidence type="ECO:0000256" key="13">
    <source>
        <dbReference type="SAM" id="MobiDB-lite"/>
    </source>
</evidence>
<dbReference type="AlphaFoldDB" id="A0A397SMX7"/>
<evidence type="ECO:0000256" key="6">
    <source>
        <dbReference type="ARBA" id="ARBA00022691"/>
    </source>
</evidence>
<dbReference type="GO" id="GO:0090486">
    <property type="term" value="F:small RNA 2'-O-methyltransferase activity"/>
    <property type="evidence" value="ECO:0007669"/>
    <property type="project" value="UniProtKB-EC"/>
</dbReference>
<dbReference type="InterPro" id="IPR026610">
    <property type="entry name" value="Hen1"/>
</dbReference>
<evidence type="ECO:0000256" key="7">
    <source>
        <dbReference type="ARBA" id="ARBA00022723"/>
    </source>
</evidence>
<proteinExistence type="inferred from homology"/>
<comment type="catalytic activity">
    <reaction evidence="12">
        <text>small RNA 3'-end nucleotide + S-adenosyl-L-methionine = small RNA 3'-end 2'-O-methylnucleotide + S-adenosyl-L-homocysteine + H(+)</text>
        <dbReference type="Rhea" id="RHEA:37887"/>
        <dbReference type="Rhea" id="RHEA-COMP:10415"/>
        <dbReference type="Rhea" id="RHEA-COMP:10416"/>
        <dbReference type="ChEBI" id="CHEBI:15378"/>
        <dbReference type="ChEBI" id="CHEBI:57856"/>
        <dbReference type="ChEBI" id="CHEBI:59789"/>
        <dbReference type="ChEBI" id="CHEBI:74896"/>
        <dbReference type="ChEBI" id="CHEBI:74898"/>
        <dbReference type="EC" id="2.1.1.386"/>
    </reaction>
</comment>
<dbReference type="CDD" id="cd02440">
    <property type="entry name" value="AdoMet_MTases"/>
    <property type="match status" value="1"/>
</dbReference>
<evidence type="ECO:0000256" key="10">
    <source>
        <dbReference type="ARBA" id="ARBA00023158"/>
    </source>
</evidence>
<evidence type="ECO:0000256" key="9">
    <source>
        <dbReference type="ARBA" id="ARBA00022884"/>
    </source>
</evidence>
<keyword evidence="8" id="KW-0460">Magnesium</keyword>
<protein>
    <recommendedName>
        <fullName evidence="3">Small RNA 2'-O-methyltransferase</fullName>
        <ecNumber evidence="11">2.1.1.386</ecNumber>
    </recommendedName>
</protein>
<dbReference type="EC" id="2.1.1.386" evidence="11"/>
<feature type="region of interest" description="Disordered" evidence="13">
    <location>
        <begin position="392"/>
        <end position="412"/>
    </location>
</feature>
<reference evidence="14 15" key="1">
    <citation type="submission" date="2018-06" db="EMBL/GenBank/DDBJ databases">
        <title>Comparative genomics reveals the genomic features of Rhizophagus irregularis, R. cerebriforme, R. diaphanum and Gigaspora rosea, and their symbiotic lifestyle signature.</title>
        <authorList>
            <person name="Morin E."/>
            <person name="San Clemente H."/>
            <person name="Chen E.C.H."/>
            <person name="De La Providencia I."/>
            <person name="Hainaut M."/>
            <person name="Kuo A."/>
            <person name="Kohler A."/>
            <person name="Murat C."/>
            <person name="Tang N."/>
            <person name="Roy S."/>
            <person name="Loubradou J."/>
            <person name="Henrissat B."/>
            <person name="Grigoriev I.V."/>
            <person name="Corradi N."/>
            <person name="Roux C."/>
            <person name="Martin F.M."/>
        </authorList>
    </citation>
    <scope>NUCLEOTIDE SEQUENCE [LARGE SCALE GENOMIC DNA]</scope>
    <source>
        <strain evidence="14 15">DAOM 227022</strain>
    </source>
</reference>
<feature type="compositionally biased region" description="Basic and acidic residues" evidence="13">
    <location>
        <begin position="403"/>
        <end position="412"/>
    </location>
</feature>
<dbReference type="InterPro" id="IPR029063">
    <property type="entry name" value="SAM-dependent_MTases_sf"/>
</dbReference>
<organism evidence="14 15">
    <name type="scientific">Glomus cerebriforme</name>
    <dbReference type="NCBI Taxonomy" id="658196"/>
    <lineage>
        <taxon>Eukaryota</taxon>
        <taxon>Fungi</taxon>
        <taxon>Fungi incertae sedis</taxon>
        <taxon>Mucoromycota</taxon>
        <taxon>Glomeromycotina</taxon>
        <taxon>Glomeromycetes</taxon>
        <taxon>Glomerales</taxon>
        <taxon>Glomeraceae</taxon>
        <taxon>Glomus</taxon>
    </lineage>
</organism>